<sequence length="340" mass="38221">MSDIQIPLPLVQTSLSALPMYQSPHLIATYSHLPDRSIQHSDASISYHKGASIGDDLKAGYGSYIERDPLLNEHLDGLCQSLLKYRKEGGSLKSGALITWRGMLTSYYTTSPYACRLLTAAFSDRDTWEMNAVAFNGNVYLEDHVTKEERLKRIEEEKAYKQQSYFGYSFEAFSTTDVKPKAGKTALEKAKKRKRPSEIAVNTNVQWCCVVKSKIGVKIEVGFRDAQGTLINLETFMTSQIPRTIHKTPNAPWDAAICLQTFEALVAQVLGQVITTDPIPTWKSEGADLSSIPEATVWRIKFQPKQGLLMKKLGAYTPENEDPKQRWGFLPLSFVEKMLE</sequence>
<gene>
    <name evidence="1" type="ORF">QFC19_001864</name>
</gene>
<keyword evidence="2" id="KW-1185">Reference proteome</keyword>
<protein>
    <submittedName>
        <fullName evidence="1">Uncharacterized protein</fullName>
    </submittedName>
</protein>
<dbReference type="Proteomes" id="UP001241377">
    <property type="component" value="Unassembled WGS sequence"/>
</dbReference>
<reference evidence="1" key="1">
    <citation type="submission" date="2023-04" db="EMBL/GenBank/DDBJ databases">
        <title>Draft Genome sequencing of Naganishia species isolated from polar environments using Oxford Nanopore Technology.</title>
        <authorList>
            <person name="Leo P."/>
            <person name="Venkateswaran K."/>
        </authorList>
    </citation>
    <scope>NUCLEOTIDE SEQUENCE</scope>
    <source>
        <strain evidence="1">MNA-CCFEE 5261</strain>
    </source>
</reference>
<evidence type="ECO:0000313" key="1">
    <source>
        <dbReference type="EMBL" id="KAJ9109885.1"/>
    </source>
</evidence>
<evidence type="ECO:0000313" key="2">
    <source>
        <dbReference type="Proteomes" id="UP001241377"/>
    </source>
</evidence>
<name>A0ACC2WDQ3_9TREE</name>
<accession>A0ACC2WDQ3</accession>
<proteinExistence type="predicted"/>
<comment type="caution">
    <text evidence="1">The sequence shown here is derived from an EMBL/GenBank/DDBJ whole genome shotgun (WGS) entry which is preliminary data.</text>
</comment>
<organism evidence="1 2">
    <name type="scientific">Naganishia cerealis</name>
    <dbReference type="NCBI Taxonomy" id="610337"/>
    <lineage>
        <taxon>Eukaryota</taxon>
        <taxon>Fungi</taxon>
        <taxon>Dikarya</taxon>
        <taxon>Basidiomycota</taxon>
        <taxon>Agaricomycotina</taxon>
        <taxon>Tremellomycetes</taxon>
        <taxon>Filobasidiales</taxon>
        <taxon>Filobasidiaceae</taxon>
        <taxon>Naganishia</taxon>
    </lineage>
</organism>
<dbReference type="EMBL" id="JASBWR010000015">
    <property type="protein sequence ID" value="KAJ9109885.1"/>
    <property type="molecule type" value="Genomic_DNA"/>
</dbReference>